<dbReference type="Proteomes" id="UP000254029">
    <property type="component" value="Unassembled WGS sequence"/>
</dbReference>
<sequence length="92" mass="10219">MPRLSLRAPRAHLSVHPVPEKATTALIKQSKSSNANGIGIPFALRQMSMVDITRYQPIGRQIMITSKSILAQIEQAWFSINHTTQQQEGAHS</sequence>
<gene>
    <name evidence="1" type="ORF">NCTC8684_03252</name>
</gene>
<dbReference type="EMBL" id="UIGR01000001">
    <property type="protein sequence ID" value="SUX34133.1"/>
    <property type="molecule type" value="Genomic_DNA"/>
</dbReference>
<accession>A0AAX2MD70</accession>
<dbReference type="AlphaFoldDB" id="A0AAX2MD70"/>
<protein>
    <submittedName>
        <fullName evidence="1">Uncharacterized protein</fullName>
    </submittedName>
</protein>
<proteinExistence type="predicted"/>
<evidence type="ECO:0000313" key="1">
    <source>
        <dbReference type="EMBL" id="SUX34133.1"/>
    </source>
</evidence>
<comment type="caution">
    <text evidence="1">The sequence shown here is derived from an EMBL/GenBank/DDBJ whole genome shotgun (WGS) entry which is preliminary data.</text>
</comment>
<organism evidence="1 2">
    <name type="scientific">Chromobacterium violaceum</name>
    <dbReference type="NCBI Taxonomy" id="536"/>
    <lineage>
        <taxon>Bacteria</taxon>
        <taxon>Pseudomonadati</taxon>
        <taxon>Pseudomonadota</taxon>
        <taxon>Betaproteobacteria</taxon>
        <taxon>Neisseriales</taxon>
        <taxon>Chromobacteriaceae</taxon>
        <taxon>Chromobacterium</taxon>
    </lineage>
</organism>
<name>A0AAX2MD70_CHRVL</name>
<evidence type="ECO:0000313" key="2">
    <source>
        <dbReference type="Proteomes" id="UP000254029"/>
    </source>
</evidence>
<reference evidence="1 2" key="1">
    <citation type="submission" date="2018-06" db="EMBL/GenBank/DDBJ databases">
        <authorList>
            <consortium name="Pathogen Informatics"/>
            <person name="Doyle S."/>
        </authorList>
    </citation>
    <scope>NUCLEOTIDE SEQUENCE [LARGE SCALE GENOMIC DNA]</scope>
    <source>
        <strain evidence="1 2">NCTC8684</strain>
    </source>
</reference>